<dbReference type="KEGG" id="apln:108733999"/>
<evidence type="ECO:0000259" key="7">
    <source>
        <dbReference type="SMART" id="SM01361"/>
    </source>
</evidence>
<dbReference type="GO" id="GO:0005615">
    <property type="term" value="C:extracellular space"/>
    <property type="evidence" value="ECO:0007669"/>
    <property type="project" value="InterPro"/>
</dbReference>
<dbReference type="GO" id="GO:0004867">
    <property type="term" value="F:serine-type endopeptidase inhibitor activity"/>
    <property type="evidence" value="ECO:0007669"/>
    <property type="project" value="UniProtKB-KW"/>
</dbReference>
<dbReference type="OrthoDB" id="9998011at2759"/>
<name>A0A7F5R556_AGRPL</name>
<accession>A0A7F5R556</accession>
<dbReference type="SMART" id="SM01419">
    <property type="entry name" value="Thiol-ester_cl"/>
    <property type="match status" value="1"/>
</dbReference>
<dbReference type="InterPro" id="IPR011626">
    <property type="entry name" value="Alpha-macroglobulin_TED"/>
</dbReference>
<dbReference type="InterPro" id="IPR001599">
    <property type="entry name" value="Macroglobln_a2"/>
</dbReference>
<evidence type="ECO:0000256" key="2">
    <source>
        <dbReference type="ARBA" id="ARBA00022690"/>
    </source>
</evidence>
<dbReference type="Pfam" id="PF07677">
    <property type="entry name" value="A2M_recep"/>
    <property type="match status" value="1"/>
</dbReference>
<evidence type="ECO:0000259" key="5">
    <source>
        <dbReference type="SMART" id="SM01359"/>
    </source>
</evidence>
<dbReference type="SMART" id="SM01359">
    <property type="entry name" value="A2M_N_2"/>
    <property type="match status" value="1"/>
</dbReference>
<dbReference type="InterPro" id="IPR013783">
    <property type="entry name" value="Ig-like_fold"/>
</dbReference>
<evidence type="ECO:0000256" key="4">
    <source>
        <dbReference type="ARBA" id="ARBA00023157"/>
    </source>
</evidence>
<dbReference type="Pfam" id="PF07703">
    <property type="entry name" value="A2M_BRD"/>
    <property type="match status" value="1"/>
</dbReference>
<dbReference type="Pfam" id="PF00207">
    <property type="entry name" value="A2M"/>
    <property type="match status" value="1"/>
</dbReference>
<comment type="similarity">
    <text evidence="1">Belongs to the protease inhibitor I39 (alpha-2-macroglobulin) family.</text>
</comment>
<dbReference type="Pfam" id="PF07678">
    <property type="entry name" value="TED_complement"/>
    <property type="match status" value="1"/>
</dbReference>
<dbReference type="PANTHER" id="PTHR11412">
    <property type="entry name" value="MACROGLOBULIN / COMPLEMENT"/>
    <property type="match status" value="1"/>
</dbReference>
<dbReference type="PROSITE" id="PS00477">
    <property type="entry name" value="ALPHA_2_MACROGLOBULIN"/>
    <property type="match status" value="1"/>
</dbReference>
<dbReference type="InterPro" id="IPR008930">
    <property type="entry name" value="Terpenoid_cyclase/PrenylTrfase"/>
</dbReference>
<dbReference type="PANTHER" id="PTHR11412:SF171">
    <property type="entry name" value="PREGNANCY ZONE PROTEIN-LIKE PROTEIN"/>
    <property type="match status" value="1"/>
</dbReference>
<dbReference type="InParanoid" id="A0A7F5R556"/>
<dbReference type="Gene3D" id="2.60.120.1540">
    <property type="match status" value="1"/>
</dbReference>
<keyword evidence="8" id="KW-1185">Reference proteome</keyword>
<dbReference type="Proteomes" id="UP000192223">
    <property type="component" value="Unplaced"/>
</dbReference>
<dbReference type="Gene3D" id="2.20.130.20">
    <property type="match status" value="1"/>
</dbReference>
<feature type="domain" description="Alpha-2-macroglobulin" evidence="6">
    <location>
        <begin position="448"/>
        <end position="538"/>
    </location>
</feature>
<sequence>MSKSHIVNEAYKMKFSDDILFFHPGFSYKGRLSATNVLIDLRGEVVEICYTVAVNYVWNIQNIKECSNFTFDDDNGIDFSLPPLKDNVIKVDLQAVSLNQTIKEEWPTRIGQSFPDRYNTKVTASASISRWYSPSRSYIHLEPMQKTHLQCQSVQEYIVQYSSNLIDSGETVYFHYIIKSRSKIFQSGRLIHRSTKHHPILITELNNAVGSNHSFVKNNNFVDKFSFKLSLGNEVYSKARLLLYFVLKTAETVASSVDVNIEKCLPNEVNAKWSEKGFRPGDEAKLTIKTSADSICAVSAMDKSSIALSNSKPLTVASILKPFIEEKETKQTSILNCVPRHVRKPLGIEKTNNNSNPIARRRRSPSRTYFSSQYDSFEAFDVIGVGFITNLNILTKQCEEGNKLVNHNPPSPLNSTHSKVNSLEMRGYHYNVDDSDEEIVKRSLFPETWLWDLVPLDGNEQLQIARPLPHSITNWITNVLCVSPTKGVGVSPNLEISVFQPFFLDVLAPRTIKRNEIVHLQTIIFNYLNYSIPLRISLGNTSNVDSIGYPDDRAVTHCVHPNDSKVVIFRIKSPYLGQINISILAEVDSSYPGECGPDIIINKRDEVVKSIIVEPEGHTVEKTGSILLCGGDNVLPNNVSWTLSVPNDIIRDSDKAIVTIDADLMGPTIRNIEKLINVPSGCGEQLVAAIAPNLYILRYLNATGKLLGPTRQRIIRNLKIGYQRILNYVHTDGSFSAFGYHDAVGSTFLTSFVVRTLVQLKQHIYVDQSIIDKAVEWILMNQLENGCFNAVSHVFHDMGGTSNENSTAALTSYVIISILESGIELKEKVRNDAQFCIRGHHSPDKYTLAISSYALSLIGWQSEATRALRRLLEIAIVEDNLMWWSSPESISTNIEMTGYALMTLLHHGGTENLIHAHSVVRWLITQRQSHGGFTTSQDTAVALDAISRYMVLVKGKSANLSVHVATNEREHTMPITHRDKLKTKQISVSRLPNVIKVIVNGQGCVLATNVVYYNLEHMMNSEAFKLAVDVESVSSTDKCSIAMVSPCLAYKMPDIKSNMAVLEIKMPTGYEPDRGSLYKLQESNSKVKRFEESENQVVLYFTQLSHDPICVPFTINENAVVDSRVDAIAKLYDYYKPELQIAIVRTFFFY</sequence>
<dbReference type="InterPro" id="IPR011625">
    <property type="entry name" value="A2M_N_BRD"/>
</dbReference>
<gene>
    <name evidence="9" type="primary">LOC108733999</name>
</gene>
<evidence type="ECO:0000256" key="1">
    <source>
        <dbReference type="ARBA" id="ARBA00010952"/>
    </source>
</evidence>
<dbReference type="Gene3D" id="2.60.40.1930">
    <property type="match status" value="1"/>
</dbReference>
<dbReference type="Gene3D" id="2.60.40.690">
    <property type="entry name" value="Alpha-macroglobulin, receptor-binding domain"/>
    <property type="match status" value="1"/>
</dbReference>
<reference evidence="9" key="1">
    <citation type="submission" date="2025-08" db="UniProtKB">
        <authorList>
            <consortium name="RefSeq"/>
        </authorList>
    </citation>
    <scope>IDENTIFICATION</scope>
    <source>
        <tissue evidence="9">Entire body</tissue>
    </source>
</reference>
<keyword evidence="2" id="KW-0646">Protease inhibitor</keyword>
<dbReference type="InterPro" id="IPR019742">
    <property type="entry name" value="MacrogloblnA2_CS"/>
</dbReference>
<dbReference type="GeneID" id="108733999"/>
<evidence type="ECO:0000259" key="6">
    <source>
        <dbReference type="SMART" id="SM01360"/>
    </source>
</evidence>
<dbReference type="InterPro" id="IPR036595">
    <property type="entry name" value="A-macroglobulin_rcpt-bd_sf"/>
</dbReference>
<protein>
    <submittedName>
        <fullName evidence="9">Alpha-1-macroglobulin-like isoform X1</fullName>
    </submittedName>
</protein>
<feature type="domain" description="Alpha-macroglobulin receptor-binding" evidence="7">
    <location>
        <begin position="1057"/>
        <end position="1145"/>
    </location>
</feature>
<keyword evidence="3" id="KW-0722">Serine protease inhibitor</keyword>
<dbReference type="SUPFAM" id="SSF49410">
    <property type="entry name" value="Alpha-macroglobulin receptor domain"/>
    <property type="match status" value="1"/>
</dbReference>
<dbReference type="AlphaFoldDB" id="A0A7F5R556"/>
<evidence type="ECO:0000313" key="8">
    <source>
        <dbReference type="Proteomes" id="UP000192223"/>
    </source>
</evidence>
<dbReference type="InterPro" id="IPR009048">
    <property type="entry name" value="A-macroglobulin_rcpt-bd"/>
</dbReference>
<dbReference type="SUPFAM" id="SSF81296">
    <property type="entry name" value="E set domains"/>
    <property type="match status" value="1"/>
</dbReference>
<evidence type="ECO:0000256" key="3">
    <source>
        <dbReference type="ARBA" id="ARBA00022900"/>
    </source>
</evidence>
<keyword evidence="4" id="KW-1015">Disulfide bond</keyword>
<evidence type="ECO:0000313" key="9">
    <source>
        <dbReference type="RefSeq" id="XP_025830783.1"/>
    </source>
</evidence>
<dbReference type="InterPro" id="IPR047565">
    <property type="entry name" value="Alpha-macroglob_thiol-ester_cl"/>
</dbReference>
<feature type="domain" description="Alpha-2-macroglobulin bait region" evidence="5">
    <location>
        <begin position="139"/>
        <end position="308"/>
    </location>
</feature>
<organism evidence="8 9">
    <name type="scientific">Agrilus planipennis</name>
    <name type="common">Emerald ash borer</name>
    <name type="synonym">Agrilus marcopoli</name>
    <dbReference type="NCBI Taxonomy" id="224129"/>
    <lineage>
        <taxon>Eukaryota</taxon>
        <taxon>Metazoa</taxon>
        <taxon>Ecdysozoa</taxon>
        <taxon>Arthropoda</taxon>
        <taxon>Hexapoda</taxon>
        <taxon>Insecta</taxon>
        <taxon>Pterygota</taxon>
        <taxon>Neoptera</taxon>
        <taxon>Endopterygota</taxon>
        <taxon>Coleoptera</taxon>
        <taxon>Polyphaga</taxon>
        <taxon>Elateriformia</taxon>
        <taxon>Buprestoidea</taxon>
        <taxon>Buprestidae</taxon>
        <taxon>Agrilinae</taxon>
        <taxon>Agrilus</taxon>
    </lineage>
</organism>
<dbReference type="InterPro" id="IPR050473">
    <property type="entry name" value="A2M/Complement_sys"/>
</dbReference>
<dbReference type="SUPFAM" id="SSF48239">
    <property type="entry name" value="Terpenoid cyclases/Protein prenyltransferases"/>
    <property type="match status" value="1"/>
</dbReference>
<proteinExistence type="inferred from homology"/>
<dbReference type="InterPro" id="IPR014756">
    <property type="entry name" value="Ig_E-set"/>
</dbReference>
<dbReference type="Gene3D" id="2.60.40.10">
    <property type="entry name" value="Immunoglobulins"/>
    <property type="match status" value="1"/>
</dbReference>
<dbReference type="SMART" id="SM01361">
    <property type="entry name" value="A2M_recep"/>
    <property type="match status" value="1"/>
</dbReference>
<dbReference type="SMART" id="SM01360">
    <property type="entry name" value="A2M"/>
    <property type="match status" value="1"/>
</dbReference>
<dbReference type="Gene3D" id="1.50.10.20">
    <property type="match status" value="1"/>
</dbReference>
<dbReference type="RefSeq" id="XP_025830783.1">
    <property type="nucleotide sequence ID" value="XM_025974998.1"/>
</dbReference>